<evidence type="ECO:0000256" key="1">
    <source>
        <dbReference type="ARBA" id="ARBA00004613"/>
    </source>
</evidence>
<gene>
    <name evidence="7" type="ORF">ACJRO7_026468</name>
</gene>
<comment type="caution">
    <text evidence="7">The sequence shown here is derived from an EMBL/GenBank/DDBJ whole genome shotgun (WGS) entry which is preliminary data.</text>
</comment>
<evidence type="ECO:0000256" key="2">
    <source>
        <dbReference type="ARBA" id="ARBA00005581"/>
    </source>
</evidence>
<keyword evidence="4 6" id="KW-0964">Secreted</keyword>
<feature type="signal peptide" evidence="6">
    <location>
        <begin position="1"/>
        <end position="21"/>
    </location>
</feature>
<evidence type="ECO:0000313" key="7">
    <source>
        <dbReference type="EMBL" id="KAL3729359.1"/>
    </source>
</evidence>
<feature type="chain" id="PRO_5044530468" description="S-protein homolog" evidence="6">
    <location>
        <begin position="22"/>
        <end position="140"/>
    </location>
</feature>
<organism evidence="7 8">
    <name type="scientific">Eucalyptus globulus</name>
    <name type="common">Tasmanian blue gum</name>
    <dbReference type="NCBI Taxonomy" id="34317"/>
    <lineage>
        <taxon>Eukaryota</taxon>
        <taxon>Viridiplantae</taxon>
        <taxon>Streptophyta</taxon>
        <taxon>Embryophyta</taxon>
        <taxon>Tracheophyta</taxon>
        <taxon>Spermatophyta</taxon>
        <taxon>Magnoliopsida</taxon>
        <taxon>eudicotyledons</taxon>
        <taxon>Gunneridae</taxon>
        <taxon>Pentapetalae</taxon>
        <taxon>rosids</taxon>
        <taxon>malvids</taxon>
        <taxon>Myrtales</taxon>
        <taxon>Myrtaceae</taxon>
        <taxon>Myrtoideae</taxon>
        <taxon>Eucalypteae</taxon>
        <taxon>Eucalyptus</taxon>
    </lineage>
</organism>
<protein>
    <recommendedName>
        <fullName evidence="6">S-protein homolog</fullName>
    </recommendedName>
</protein>
<evidence type="ECO:0000313" key="8">
    <source>
        <dbReference type="Proteomes" id="UP001634007"/>
    </source>
</evidence>
<sequence length="140" mass="15988">MTKPLAALLLVCSLFVSSYIGSIWKKTHVEIENGLPAGTTLTVHCKSKDDDLGTHHVKDSWEFSFIPNFIDGTFFFCSFSWPGQFERFDIYVQSRDDGECTENTKCTEGRWTVCTWKISPNGPCRLGEEFDACYHWNARS</sequence>
<name>A0ABD3JSZ8_EUCGL</name>
<reference evidence="7 8" key="1">
    <citation type="submission" date="2024-11" db="EMBL/GenBank/DDBJ databases">
        <title>Chromosome-level genome assembly of Eucalyptus globulus Labill. provides insights into its genome evolution.</title>
        <authorList>
            <person name="Li X."/>
        </authorList>
    </citation>
    <scope>NUCLEOTIDE SEQUENCE [LARGE SCALE GENOMIC DNA]</scope>
    <source>
        <strain evidence="7">CL2024</strain>
        <tissue evidence="7">Fresh tender leaves</tissue>
    </source>
</reference>
<comment type="similarity">
    <text evidence="2 6">Belongs to the plant self-incompatibility (S1) protein family.</text>
</comment>
<evidence type="ECO:0000256" key="4">
    <source>
        <dbReference type="ARBA" id="ARBA00022525"/>
    </source>
</evidence>
<dbReference type="PANTHER" id="PTHR31232">
    <property type="match status" value="1"/>
</dbReference>
<dbReference type="AlphaFoldDB" id="A0ABD3JSZ8"/>
<dbReference type="Proteomes" id="UP001634007">
    <property type="component" value="Unassembled WGS sequence"/>
</dbReference>
<keyword evidence="5 6" id="KW-0732">Signal</keyword>
<dbReference type="PANTHER" id="PTHR31232:SF43">
    <property type="entry name" value="S-PROTEIN HOMOLOG 29-RELATED"/>
    <property type="match status" value="1"/>
</dbReference>
<evidence type="ECO:0000256" key="5">
    <source>
        <dbReference type="ARBA" id="ARBA00022729"/>
    </source>
</evidence>
<dbReference type="GO" id="GO:0005576">
    <property type="term" value="C:extracellular region"/>
    <property type="evidence" value="ECO:0007669"/>
    <property type="project" value="UniProtKB-SubCell"/>
</dbReference>
<dbReference type="InterPro" id="IPR010264">
    <property type="entry name" value="Self-incomp_S1"/>
</dbReference>
<dbReference type="EMBL" id="JBJKBG010000007">
    <property type="protein sequence ID" value="KAL3729359.1"/>
    <property type="molecule type" value="Genomic_DNA"/>
</dbReference>
<keyword evidence="8" id="KW-1185">Reference proteome</keyword>
<proteinExistence type="inferred from homology"/>
<evidence type="ECO:0000256" key="6">
    <source>
        <dbReference type="RuleBase" id="RU367044"/>
    </source>
</evidence>
<accession>A0ABD3JSZ8</accession>
<dbReference type="GO" id="GO:0060320">
    <property type="term" value="P:rejection of self pollen"/>
    <property type="evidence" value="ECO:0007669"/>
    <property type="project" value="UniProtKB-KW"/>
</dbReference>
<evidence type="ECO:0000256" key="3">
    <source>
        <dbReference type="ARBA" id="ARBA00022471"/>
    </source>
</evidence>
<comment type="subcellular location">
    <subcellularLocation>
        <location evidence="1 6">Secreted</location>
    </subcellularLocation>
</comment>
<keyword evidence="3 6" id="KW-0713">Self-incompatibility</keyword>
<dbReference type="Pfam" id="PF05938">
    <property type="entry name" value="Self-incomp_S1"/>
    <property type="match status" value="1"/>
</dbReference>